<dbReference type="STRING" id="1121393.SAMN02745216_05275"/>
<sequence>SIDANGADDARVTLTATTSITVNDNIDATGTAATATVLLDANGGAINTAADGDIKATGGTTVTVTLDAFTGGITTSGRIDANAGTNADVNLIAQNIGAIVVNDQISASGSLGFVDIDLWTNNGSIDLNANADITGIAGTDVFITLDAANGGIVSDGYISGGATGNVDIDLMARTVGSITLNNGISGGATGNVDIDLTAQNGAITTNVGGAIGGNASGNVAITLDATNGGITVGDSITGNASGSVDIDLTATTAGAIALNAALTGNGGSNVDIDLTAQSGAITTSAAGDILGSAASGSTFITLTATNGGVTTSGTITGSAIGNVDIDLDADTLGNIIVNDAIKGSSSSGNTDIDLWTDNGSIDLNAGITGAAGSNSYITLTATNGGITSDAAIAGTANAGMVDIDLYAVTGGDIVTNAGGTITGSAGTTADIDLAADNGDITVADAILGSGVKAFITLDANGGGTNDISTTGAGTLTANASGTGSAAVINILADGGRDVALGAAVAANGGETAFVNVQAAGNITSTAAGTIESLGSKFGNVTINSLAGTAGDVTLNGTVRAGSGTGGFNIQIYANSGHVTLNNTVTGFGGTTGAIDILAQNLAGTSDVNLNNLVEFTATGGTISVSAEDDVLFNNAVSDIVAAGAPVVTITADSDNSGSGSGGAITMVDGAGIDAGSGTITLLSDESITLGQLVTTNATTAAVAITVDNGALIDGGDSAYGAGTATEDIVANTTGAQVVISTVTGVGSAVVAGPADSAIETRVANLKIANTTTGHTAVAGKILIDETDGVNITGINQDATGTAAAIVTITSASGLIDVVTAGSGIDAQNGTVTLDANGGGDIAVNQTITTKAGDVNLWADNDVTFSATGDVTTNNGDVEVIADSDGDLNENGGGITMVDGTVINSSAGTITMKADEDIFLGGLVTSNNTANAVYVESFNQGIIDNGDTDIDIVATGASGWVTLRAADLIGRVVNDDVIVDPGSGSYGGRDGAGNLLVDPDPVGNAIDTQMRNLIVVTQDAGAEIAIDNTGYDLVLGTTASTVVPSAGVDASMWVRNDLDITINAWTLDGNDNVGLISTLQNVTFPDVGALGAIFNGGTGANFAFTGSRVADIAVGSGTVRLEAVNGIVKDSASGAITIQAENLILKSSSLYSEDITNIVRFATANYDYATGVDQYSPFGATNKVAFNVVAEVTNLDVEITGSGESFHFAQANDSATGSAEDLTIRDLDGDGYSMLINGHNTTPDADILVYVGNGVDINTDGVTLTVYDDLSAQNGNISLWVDSNNTQDDGGVIIGASASVTTDATADQKGALYIIGDNTIETNANVYANSGEVVVLHATANHIIIDDATVGAGTVTLDTGGNVWDIRFTQNGSLTVNGGNLNIQNADEFRMESGSAGASEITVNGGSVNIDNINIMIMQDGTTITADKNVNIGDTASLGHVHTLYMSPTSTINAGGAINAYVGGDVLLGNLNSDIDGSGGEDIHVETYQGQVPHPHFITNLTTGSLYTLSWGDEENGTIPTVGGTSAVNMPSQSGTVTVGGIINPNGNDVTLISASDAIVDG</sequence>
<dbReference type="Proteomes" id="UP000183994">
    <property type="component" value="Unassembled WGS sequence"/>
</dbReference>
<evidence type="ECO:0000313" key="2">
    <source>
        <dbReference type="Proteomes" id="UP000183994"/>
    </source>
</evidence>
<keyword evidence="2" id="KW-1185">Reference proteome</keyword>
<protein>
    <submittedName>
        <fullName evidence="1">Uncharacterized protein</fullName>
    </submittedName>
</protein>
<accession>A0A1M7B5K3</accession>
<evidence type="ECO:0000313" key="1">
    <source>
        <dbReference type="EMBL" id="SHL50241.1"/>
    </source>
</evidence>
<name>A0A1M7B5K3_9BACT</name>
<feature type="non-terminal residue" evidence="1">
    <location>
        <position position="1561"/>
    </location>
</feature>
<feature type="non-terminal residue" evidence="1">
    <location>
        <position position="1"/>
    </location>
</feature>
<reference evidence="2" key="1">
    <citation type="submission" date="2016-11" db="EMBL/GenBank/DDBJ databases">
        <authorList>
            <person name="Varghese N."/>
            <person name="Submissions S."/>
        </authorList>
    </citation>
    <scope>NUCLEOTIDE SEQUENCE [LARGE SCALE GENOMIC DNA]</scope>
    <source>
        <strain evidence="2">DSM 16219</strain>
    </source>
</reference>
<dbReference type="RefSeq" id="WP_170868487.1">
    <property type="nucleotide sequence ID" value="NZ_FQZU01000081.1"/>
</dbReference>
<proteinExistence type="predicted"/>
<gene>
    <name evidence="1" type="ORF">SAMN02745216_05275</name>
</gene>
<organism evidence="1 2">
    <name type="scientific">Desulfatibacillum alkenivorans DSM 16219</name>
    <dbReference type="NCBI Taxonomy" id="1121393"/>
    <lineage>
        <taxon>Bacteria</taxon>
        <taxon>Pseudomonadati</taxon>
        <taxon>Thermodesulfobacteriota</taxon>
        <taxon>Desulfobacteria</taxon>
        <taxon>Desulfobacterales</taxon>
        <taxon>Desulfatibacillaceae</taxon>
        <taxon>Desulfatibacillum</taxon>
    </lineage>
</organism>
<dbReference type="EMBL" id="FQZU01000081">
    <property type="protein sequence ID" value="SHL50241.1"/>
    <property type="molecule type" value="Genomic_DNA"/>
</dbReference>